<evidence type="ECO:0000256" key="2">
    <source>
        <dbReference type="ARBA" id="ARBA00022643"/>
    </source>
</evidence>
<dbReference type="Pfam" id="PF03358">
    <property type="entry name" value="FMN_red"/>
    <property type="match status" value="1"/>
</dbReference>
<dbReference type="Gene3D" id="3.40.50.360">
    <property type="match status" value="1"/>
</dbReference>
<dbReference type="InterPro" id="IPR005025">
    <property type="entry name" value="FMN_Rdtase-like_dom"/>
</dbReference>
<keyword evidence="1" id="KW-0285">Flavoprotein</keyword>
<protein>
    <submittedName>
        <fullName evidence="5">Flavodoxin family protein</fullName>
    </submittedName>
</protein>
<dbReference type="PANTHER" id="PTHR43278">
    <property type="entry name" value="NAD(P)H-DEPENDENT FMN-CONTAINING OXIDOREDUCTASE YWQN-RELATED"/>
    <property type="match status" value="1"/>
</dbReference>
<keyword evidence="3" id="KW-0472">Membrane</keyword>
<keyword evidence="3" id="KW-1133">Transmembrane helix</keyword>
<dbReference type="GO" id="GO:0016491">
    <property type="term" value="F:oxidoreductase activity"/>
    <property type="evidence" value="ECO:0007669"/>
    <property type="project" value="InterPro"/>
</dbReference>
<dbReference type="SUPFAM" id="SSF52218">
    <property type="entry name" value="Flavoproteins"/>
    <property type="match status" value="1"/>
</dbReference>
<dbReference type="PANTHER" id="PTHR43278:SF2">
    <property type="entry name" value="IRON-SULFUR FLAVOPROTEIN"/>
    <property type="match status" value="1"/>
</dbReference>
<feature type="transmembrane region" description="Helical" evidence="3">
    <location>
        <begin position="404"/>
        <end position="422"/>
    </location>
</feature>
<dbReference type="Gene3D" id="3.30.1050.10">
    <property type="entry name" value="SCP2 sterol-binding domain"/>
    <property type="match status" value="1"/>
</dbReference>
<accession>A0AAU7PU02</accession>
<gene>
    <name evidence="5" type="ORF">ABFV83_08720</name>
</gene>
<keyword evidence="3" id="KW-0812">Transmembrane</keyword>
<dbReference type="EMBL" id="CP157940">
    <property type="protein sequence ID" value="XBS55853.1"/>
    <property type="molecule type" value="Genomic_DNA"/>
</dbReference>
<dbReference type="RefSeq" id="WP_349948499.1">
    <property type="nucleotide sequence ID" value="NZ_CP157940.1"/>
</dbReference>
<feature type="transmembrane region" description="Helical" evidence="3">
    <location>
        <begin position="469"/>
        <end position="487"/>
    </location>
</feature>
<keyword evidence="2" id="KW-0288">FMN</keyword>
<reference evidence="5" key="1">
    <citation type="submission" date="2024-06" db="EMBL/GenBank/DDBJ databases">
        <title>Lacrimispora cavernae sp. nov., a novel anaerobe isolated from bat guano pile inside a cave.</title>
        <authorList>
            <person name="Miller S.L."/>
            <person name="Lu N."/>
            <person name="King J."/>
            <person name="Sankaranarayanan K."/>
            <person name="Lawson P.A."/>
        </authorList>
    </citation>
    <scope>NUCLEOTIDE SEQUENCE</scope>
    <source>
        <strain evidence="5">BS-2</strain>
    </source>
</reference>
<feature type="domain" description="NADPH-dependent FMN reductase-like" evidence="4">
    <location>
        <begin position="1"/>
        <end position="100"/>
    </location>
</feature>
<feature type="transmembrane region" description="Helical" evidence="3">
    <location>
        <begin position="493"/>
        <end position="515"/>
    </location>
</feature>
<evidence type="ECO:0000259" key="4">
    <source>
        <dbReference type="Pfam" id="PF03358"/>
    </source>
</evidence>
<dbReference type="InterPro" id="IPR036527">
    <property type="entry name" value="SCP2_sterol-bd_dom_sf"/>
</dbReference>
<name>A0AAU7PU02_9FIRM</name>
<dbReference type="InterPro" id="IPR029039">
    <property type="entry name" value="Flavoprotein-like_sf"/>
</dbReference>
<dbReference type="AlphaFoldDB" id="A0AAU7PU02"/>
<dbReference type="SUPFAM" id="SSF55718">
    <property type="entry name" value="SCP-like"/>
    <property type="match status" value="1"/>
</dbReference>
<proteinExistence type="predicted"/>
<evidence type="ECO:0000256" key="3">
    <source>
        <dbReference type="SAM" id="Phobius"/>
    </source>
</evidence>
<feature type="transmembrane region" description="Helical" evidence="3">
    <location>
        <begin position="428"/>
        <end position="449"/>
    </location>
</feature>
<sequence>MKILVLNGSPKSKSSNTMYLTRAFLEGAQWEDAEIIDVAKANIKSCLGCFACWSKTPGMCVINDDMSEILAKMISADVIIWSFPLYYFGVPGDLKNLIDRQLPLNLPFMAEGNESGNHPARVDLTHQKHLVISTCGFWTQKGNYDAVIAMFDHLCGKGTYTSILCGQGELFHFQELKDRTDAYLDIVRRAGAEYAAGGIRSGTQAELTEPLYPRDVFEKMADASWGISKNDDTGTEDDSLNFTIQMSALYRPDGVERVLEFYYTDIDKTYQIMLTKQGAEVITDGFKPYTTRIETPYSLWRSISRGEISGQDALFKRLYKILGDFNLMIKWNELFGTPPSKSTSKIPQRKTNMMTFLLPWIVIWTTIAINPTIGAAAGIVAAASVTLLWFVFQPVIYEQISIPIVTGLSLAVLFGADTRLVVSGSYLIFGLIWIIGAFPKIPLTAYYSAAHYGNENAFSNPLFMRTNRILTAAWGGLYVITPIWTYILMGTDYSSYIGLINSALPAFMGAFTAWFQKWYPARWARG</sequence>
<evidence type="ECO:0000256" key="1">
    <source>
        <dbReference type="ARBA" id="ARBA00022630"/>
    </source>
</evidence>
<organism evidence="5">
    <name type="scientific">Lacrimispora sp. BS-2</name>
    <dbReference type="NCBI Taxonomy" id="3151850"/>
    <lineage>
        <taxon>Bacteria</taxon>
        <taxon>Bacillati</taxon>
        <taxon>Bacillota</taxon>
        <taxon>Clostridia</taxon>
        <taxon>Lachnospirales</taxon>
        <taxon>Lachnospiraceae</taxon>
        <taxon>Lacrimispora</taxon>
    </lineage>
</organism>
<evidence type="ECO:0000313" key="5">
    <source>
        <dbReference type="EMBL" id="XBS55853.1"/>
    </source>
</evidence>
<dbReference type="InterPro" id="IPR051796">
    <property type="entry name" value="ISF_SsuE-like"/>
</dbReference>